<dbReference type="GO" id="GO:0016757">
    <property type="term" value="F:glycosyltransferase activity"/>
    <property type="evidence" value="ECO:0007669"/>
    <property type="project" value="TreeGrafter"/>
</dbReference>
<comment type="caution">
    <text evidence="1">The sequence shown here is derived from an EMBL/GenBank/DDBJ whole genome shotgun (WGS) entry which is preliminary data.</text>
</comment>
<proteinExistence type="predicted"/>
<dbReference type="EMBL" id="JAAYYV010000267">
    <property type="protein sequence ID" value="NLF54766.1"/>
    <property type="molecule type" value="Genomic_DNA"/>
</dbReference>
<gene>
    <name evidence="1" type="ORF">GX576_10320</name>
</gene>
<dbReference type="SUPFAM" id="SSF53756">
    <property type="entry name" value="UDP-Glycosyltransferase/glycogen phosphorylase"/>
    <property type="match status" value="1"/>
</dbReference>
<feature type="non-terminal residue" evidence="1">
    <location>
        <position position="1"/>
    </location>
</feature>
<name>A0A7X7LWN4_9RHOO</name>
<reference evidence="1 2" key="1">
    <citation type="journal article" date="2020" name="Biotechnol. Biofuels">
        <title>New insights from the biogas microbiome by comprehensive genome-resolved metagenomics of nearly 1600 species originating from multiple anaerobic digesters.</title>
        <authorList>
            <person name="Campanaro S."/>
            <person name="Treu L."/>
            <person name="Rodriguez-R L.M."/>
            <person name="Kovalovszki A."/>
            <person name="Ziels R.M."/>
            <person name="Maus I."/>
            <person name="Zhu X."/>
            <person name="Kougias P.G."/>
            <person name="Basile A."/>
            <person name="Luo G."/>
            <person name="Schluter A."/>
            <person name="Konstantinidis K.T."/>
            <person name="Angelidaki I."/>
        </authorList>
    </citation>
    <scope>NUCLEOTIDE SEQUENCE [LARGE SCALE GENOMIC DNA]</scope>
    <source>
        <strain evidence="1">AS06rmzACSIP_256</strain>
    </source>
</reference>
<evidence type="ECO:0000313" key="2">
    <source>
        <dbReference type="Proteomes" id="UP000536534"/>
    </source>
</evidence>
<dbReference type="AlphaFoldDB" id="A0A7X7LWN4"/>
<organism evidence="1 2">
    <name type="scientific">Thauera phenolivorans</name>
    <dbReference type="NCBI Taxonomy" id="1792543"/>
    <lineage>
        <taxon>Bacteria</taxon>
        <taxon>Pseudomonadati</taxon>
        <taxon>Pseudomonadota</taxon>
        <taxon>Betaproteobacteria</taxon>
        <taxon>Rhodocyclales</taxon>
        <taxon>Zoogloeaceae</taxon>
        <taxon>Thauera</taxon>
    </lineage>
</organism>
<evidence type="ECO:0000313" key="1">
    <source>
        <dbReference type="EMBL" id="NLF54766.1"/>
    </source>
</evidence>
<dbReference type="Pfam" id="PF13692">
    <property type="entry name" value="Glyco_trans_1_4"/>
    <property type="match status" value="1"/>
</dbReference>
<sequence length="252" mass="27383">RKLLAWESRLFNLPDWLIADTEGHADYFHATHGVPRERIRVIPVGAEEALFTPQPWPPKPADVPLELVFFGTFIGLQGVDVLSRAILQYDGPPTHWRLIGEGPMKAECERLLAPLTRGEGPSRVSFEGWGPLAELPGRLASADAILGIFGSSDKALRVIPNKVYQGLAIGRAVITAATPAFPAELRADEEQGLFWARPGDAGSICGAVVRLHRRRAELQALGEAARASYAAKFSNRVIAEVLRDLLSQPAGS</sequence>
<dbReference type="PANTHER" id="PTHR12526">
    <property type="entry name" value="GLYCOSYLTRANSFERASE"/>
    <property type="match status" value="1"/>
</dbReference>
<accession>A0A7X7LWN4</accession>
<keyword evidence="1" id="KW-0808">Transferase</keyword>
<protein>
    <submittedName>
        <fullName evidence="1">Glycosyltransferase family 4 protein</fullName>
    </submittedName>
</protein>
<dbReference type="PANTHER" id="PTHR12526:SF636">
    <property type="entry name" value="BLL3647 PROTEIN"/>
    <property type="match status" value="1"/>
</dbReference>
<dbReference type="Proteomes" id="UP000536534">
    <property type="component" value="Unassembled WGS sequence"/>
</dbReference>
<dbReference type="Gene3D" id="3.40.50.2000">
    <property type="entry name" value="Glycogen Phosphorylase B"/>
    <property type="match status" value="2"/>
</dbReference>